<organism evidence="1 2">
    <name type="scientific">Citrus sinensis</name>
    <name type="common">Sweet orange</name>
    <name type="synonym">Citrus aurantium var. sinensis</name>
    <dbReference type="NCBI Taxonomy" id="2711"/>
    <lineage>
        <taxon>Eukaryota</taxon>
        <taxon>Viridiplantae</taxon>
        <taxon>Streptophyta</taxon>
        <taxon>Embryophyta</taxon>
        <taxon>Tracheophyta</taxon>
        <taxon>Spermatophyta</taxon>
        <taxon>Magnoliopsida</taxon>
        <taxon>eudicotyledons</taxon>
        <taxon>Gunneridae</taxon>
        <taxon>Pentapetalae</taxon>
        <taxon>rosids</taxon>
        <taxon>malvids</taxon>
        <taxon>Sapindales</taxon>
        <taxon>Rutaceae</taxon>
        <taxon>Aurantioideae</taxon>
        <taxon>Citrus</taxon>
    </lineage>
</organism>
<name>A0ACB8KMP8_CITSI</name>
<comment type="caution">
    <text evidence="1">The sequence shown here is derived from an EMBL/GenBank/DDBJ whole genome shotgun (WGS) entry which is preliminary data.</text>
</comment>
<dbReference type="EMBL" id="CM039174">
    <property type="protein sequence ID" value="KAH9755586.1"/>
    <property type="molecule type" value="Genomic_DNA"/>
</dbReference>
<gene>
    <name evidence="1" type="ORF">KPL71_015831</name>
</gene>
<proteinExistence type="predicted"/>
<evidence type="ECO:0000313" key="1">
    <source>
        <dbReference type="EMBL" id="KAH9755586.1"/>
    </source>
</evidence>
<accession>A0ACB8KMP8</accession>
<protein>
    <submittedName>
        <fullName evidence="1">Uncharacterized protein</fullName>
    </submittedName>
</protein>
<keyword evidence="2" id="KW-1185">Reference proteome</keyword>
<sequence length="601" mass="67476">MTHQARRNSLMRTLVGQVHGTASGDAILPLELLRHLKPSEFNHGHEYHLWQRRQLKILEAGLLQHPSVPIDKSNTFAIHLLEIVLASETKPIDTGKNSDTMRALCNSVVSLSWRTDGFPLNVHLHIALLQSIFDFRDETLVLDEVDELLELMKKTWSTLGINRPIHNMSPDLLCAAHTILAELANDAKKPDREAIYVRMLASVLASMQGRAEKRLLRYHDNFHRGTVGQIENLLPLALLALKILGEYVSITEGGLERGATKVVMDSTGDRVDHYIRSSVKNAFTNIIESGNLRTEDSDGNDLGETGALLQLAKEAEDLALRERECFSPILKRWHSIAAGVATVTFHQCYGAVLKQYLAETGTLKNHTVDVLQRAGNLEKVLVQMVVEASAECDDGGKGIVREMIPYEVDSIILRQLRLWIQEKINKGKECYLRAKESENLYLHTWNPKSKSEPYAQSAVELMRNAKDTVDDFFEIPIGITDDLVHDLADGLQQLFREYTTFVASCGARHSYLPTLPPLKRCNSDSKFSKLWKKASPCTVAVEDVQQINGSNEGHHPRPSTSRGTQRLHIRLNTLHYLVSYIHSLDKTLSLSPKIVPVLLTL</sequence>
<dbReference type="Proteomes" id="UP000829398">
    <property type="component" value="Chromosome 5"/>
</dbReference>
<reference evidence="2" key="1">
    <citation type="journal article" date="2023" name="Hortic. Res.">
        <title>A chromosome-level phased genome enabling allele-level studies in sweet orange: a case study on citrus Huanglongbing tolerance.</title>
        <authorList>
            <person name="Wu B."/>
            <person name="Yu Q."/>
            <person name="Deng Z."/>
            <person name="Duan Y."/>
            <person name="Luo F."/>
            <person name="Gmitter F. Jr."/>
        </authorList>
    </citation>
    <scope>NUCLEOTIDE SEQUENCE [LARGE SCALE GENOMIC DNA]</scope>
    <source>
        <strain evidence="2">cv. Valencia</strain>
    </source>
</reference>
<evidence type="ECO:0000313" key="2">
    <source>
        <dbReference type="Proteomes" id="UP000829398"/>
    </source>
</evidence>